<keyword evidence="15" id="KW-1185">Reference proteome</keyword>
<evidence type="ECO:0000256" key="10">
    <source>
        <dbReference type="ARBA" id="ARBA00023136"/>
    </source>
</evidence>
<dbReference type="Proteomes" id="UP001595765">
    <property type="component" value="Unassembled WGS sequence"/>
</dbReference>
<evidence type="ECO:0000256" key="6">
    <source>
        <dbReference type="ARBA" id="ARBA00022826"/>
    </source>
</evidence>
<feature type="transmembrane region" description="Helical" evidence="13">
    <location>
        <begin position="85"/>
        <end position="104"/>
    </location>
</feature>
<sequence>MDNEEAFEARGTDRLILFSDAVVAIAITLLALELPVPAGRDASEFWKSVRENDGHYLAFLISFMVIAASWGGHHRIFRAVERVDTPLRLINMFWLLTIVVNPLATKMLTTEGGDSLGAHALRYGFYALLQVLAGLALLAISYHLTTGQLRAEGFRPPAAARREDELYGIILGFGLSIPVFFATPYGWVLWIAGPLLANRVYRPLRARRQGVQDA</sequence>
<evidence type="ECO:0000256" key="13">
    <source>
        <dbReference type="SAM" id="Phobius"/>
    </source>
</evidence>
<keyword evidence="6" id="KW-0631">Potassium channel</keyword>
<evidence type="ECO:0000313" key="14">
    <source>
        <dbReference type="EMBL" id="MFC4034372.1"/>
    </source>
</evidence>
<evidence type="ECO:0000256" key="1">
    <source>
        <dbReference type="ARBA" id="ARBA00004141"/>
    </source>
</evidence>
<comment type="subcellular location">
    <subcellularLocation>
        <location evidence="1">Membrane</location>
        <topology evidence="1">Multi-pass membrane protein</topology>
    </subcellularLocation>
</comment>
<organism evidence="14 15">
    <name type="scientific">Streptomyces polygonati</name>
    <dbReference type="NCBI Taxonomy" id="1617087"/>
    <lineage>
        <taxon>Bacteria</taxon>
        <taxon>Bacillati</taxon>
        <taxon>Actinomycetota</taxon>
        <taxon>Actinomycetes</taxon>
        <taxon>Kitasatosporales</taxon>
        <taxon>Streptomycetaceae</taxon>
        <taxon>Streptomyces</taxon>
    </lineage>
</organism>
<accession>A0ABV8HQZ3</accession>
<evidence type="ECO:0000256" key="7">
    <source>
        <dbReference type="ARBA" id="ARBA00022958"/>
    </source>
</evidence>
<evidence type="ECO:0000313" key="15">
    <source>
        <dbReference type="Proteomes" id="UP001595765"/>
    </source>
</evidence>
<evidence type="ECO:0000256" key="5">
    <source>
        <dbReference type="ARBA" id="ARBA00022692"/>
    </source>
</evidence>
<keyword evidence="3" id="KW-0813">Transport</keyword>
<evidence type="ECO:0000256" key="11">
    <source>
        <dbReference type="ARBA" id="ARBA00023303"/>
    </source>
</evidence>
<comment type="catalytic activity">
    <reaction evidence="12">
        <text>K(+)(in) = K(+)(out)</text>
        <dbReference type="Rhea" id="RHEA:29463"/>
        <dbReference type="ChEBI" id="CHEBI:29103"/>
    </reaction>
</comment>
<feature type="transmembrane region" description="Helical" evidence="13">
    <location>
        <begin position="15"/>
        <end position="34"/>
    </location>
</feature>
<keyword evidence="11" id="KW-0407">Ion channel</keyword>
<dbReference type="EMBL" id="JBHSBB010000014">
    <property type="protein sequence ID" value="MFC4034372.1"/>
    <property type="molecule type" value="Genomic_DNA"/>
</dbReference>
<dbReference type="PANTHER" id="PTHR31462">
    <property type="entry name" value="ENDOSOMAL/LYSOSOMAL POTASSIUM CHANNEL TMEM175"/>
    <property type="match status" value="1"/>
</dbReference>
<keyword evidence="7" id="KW-0630">Potassium</keyword>
<feature type="transmembrane region" description="Helical" evidence="13">
    <location>
        <begin position="166"/>
        <end position="192"/>
    </location>
</feature>
<keyword evidence="9" id="KW-0406">Ion transport</keyword>
<keyword evidence="8 13" id="KW-1133">Transmembrane helix</keyword>
<evidence type="ECO:0000256" key="12">
    <source>
        <dbReference type="ARBA" id="ARBA00034430"/>
    </source>
</evidence>
<evidence type="ECO:0000256" key="9">
    <source>
        <dbReference type="ARBA" id="ARBA00023065"/>
    </source>
</evidence>
<evidence type="ECO:0000256" key="8">
    <source>
        <dbReference type="ARBA" id="ARBA00022989"/>
    </source>
</evidence>
<dbReference type="PANTHER" id="PTHR31462:SF5">
    <property type="entry name" value="ENDOSOMAL_LYSOSOMAL PROTON CHANNEL TMEM175"/>
    <property type="match status" value="1"/>
</dbReference>
<comment type="caution">
    <text evidence="14">The sequence shown here is derived from an EMBL/GenBank/DDBJ whole genome shotgun (WGS) entry which is preliminary data.</text>
</comment>
<keyword evidence="10 13" id="KW-0472">Membrane</keyword>
<name>A0ABV8HQZ3_9ACTN</name>
<feature type="transmembrane region" description="Helical" evidence="13">
    <location>
        <begin position="124"/>
        <end position="145"/>
    </location>
</feature>
<dbReference type="RefSeq" id="WP_386432374.1">
    <property type="nucleotide sequence ID" value="NZ_JBHSBB010000014.1"/>
</dbReference>
<reference evidence="15" key="1">
    <citation type="journal article" date="2019" name="Int. J. Syst. Evol. Microbiol.">
        <title>The Global Catalogue of Microorganisms (GCM) 10K type strain sequencing project: providing services to taxonomists for standard genome sequencing and annotation.</title>
        <authorList>
            <consortium name="The Broad Institute Genomics Platform"/>
            <consortium name="The Broad Institute Genome Sequencing Center for Infectious Disease"/>
            <person name="Wu L."/>
            <person name="Ma J."/>
        </authorList>
    </citation>
    <scope>NUCLEOTIDE SEQUENCE [LARGE SCALE GENOMIC DNA]</scope>
    <source>
        <strain evidence="15">CGMCC 4.7237</strain>
    </source>
</reference>
<dbReference type="Pfam" id="PF06736">
    <property type="entry name" value="TMEM175"/>
    <property type="match status" value="1"/>
</dbReference>
<evidence type="ECO:0000256" key="3">
    <source>
        <dbReference type="ARBA" id="ARBA00022448"/>
    </source>
</evidence>
<comment type="similarity">
    <text evidence="2">Belongs to the TMEM175 family.</text>
</comment>
<gene>
    <name evidence="14" type="ORF">ACFO3J_23255</name>
</gene>
<feature type="transmembrane region" description="Helical" evidence="13">
    <location>
        <begin position="54"/>
        <end position="73"/>
    </location>
</feature>
<evidence type="ECO:0000256" key="2">
    <source>
        <dbReference type="ARBA" id="ARBA00006920"/>
    </source>
</evidence>
<evidence type="ECO:0000256" key="4">
    <source>
        <dbReference type="ARBA" id="ARBA00022538"/>
    </source>
</evidence>
<protein>
    <submittedName>
        <fullName evidence="14">TMEM175 family protein</fullName>
    </submittedName>
</protein>
<dbReference type="InterPro" id="IPR010617">
    <property type="entry name" value="TMEM175-like"/>
</dbReference>
<proteinExistence type="inferred from homology"/>
<keyword evidence="4" id="KW-0633">Potassium transport</keyword>
<keyword evidence="5 13" id="KW-0812">Transmembrane</keyword>